<protein>
    <recommendedName>
        <fullName evidence="5">DUF2852 domain-containing protein</fullName>
    </recommendedName>
</protein>
<feature type="transmembrane region" description="Helical" evidence="2">
    <location>
        <begin position="30"/>
        <end position="55"/>
    </location>
</feature>
<reference evidence="3 4" key="1">
    <citation type="submission" date="2018-03" db="EMBL/GenBank/DDBJ databases">
        <title>Rhodobacter veldkampii.</title>
        <authorList>
            <person name="Meyer T.E."/>
            <person name="Miller S."/>
            <person name="Lodha T."/>
            <person name="Gandham S."/>
            <person name="Chintalapati S."/>
            <person name="Chintalapati V.R."/>
        </authorList>
    </citation>
    <scope>NUCLEOTIDE SEQUENCE [LARGE SCALE GENOMIC DNA]</scope>
    <source>
        <strain evidence="3 4">DSM 11550</strain>
    </source>
</reference>
<sequence length="143" mass="16292">MRPEHAQCFNAVYSRFLRAEDWLDARGRRAWIVVLVLSFMFTGPFGLVGLAYLAWTGRLSSSSPRWQATSMAAPRRFTGNAAFDTYKADMLARLEREQAEFEAFLHRLRAARDKAEFDQYMDERARAAAAPEAPAEPGERDGR</sequence>
<proteinExistence type="predicted"/>
<dbReference type="InterPro" id="IPR021273">
    <property type="entry name" value="DUF2852"/>
</dbReference>
<evidence type="ECO:0000313" key="3">
    <source>
        <dbReference type="EMBL" id="PTE17462.1"/>
    </source>
</evidence>
<accession>A0A2T4JHS9</accession>
<dbReference type="Proteomes" id="UP000241899">
    <property type="component" value="Unassembled WGS sequence"/>
</dbReference>
<keyword evidence="2" id="KW-0812">Transmembrane</keyword>
<evidence type="ECO:0000256" key="1">
    <source>
        <dbReference type="SAM" id="MobiDB-lite"/>
    </source>
</evidence>
<keyword evidence="4" id="KW-1185">Reference proteome</keyword>
<keyword evidence="2" id="KW-1133">Transmembrane helix</keyword>
<feature type="region of interest" description="Disordered" evidence="1">
    <location>
        <begin position="122"/>
        <end position="143"/>
    </location>
</feature>
<dbReference type="Pfam" id="PF11014">
    <property type="entry name" value="DUF2852"/>
    <property type="match status" value="1"/>
</dbReference>
<comment type="caution">
    <text evidence="3">The sequence shown here is derived from an EMBL/GenBank/DDBJ whole genome shotgun (WGS) entry which is preliminary data.</text>
</comment>
<organism evidence="3 4">
    <name type="scientific">Phaeovulum veldkampii DSM 11550</name>
    <dbReference type="NCBI Taxonomy" id="1185920"/>
    <lineage>
        <taxon>Bacteria</taxon>
        <taxon>Pseudomonadati</taxon>
        <taxon>Pseudomonadota</taxon>
        <taxon>Alphaproteobacteria</taxon>
        <taxon>Rhodobacterales</taxon>
        <taxon>Paracoccaceae</taxon>
        <taxon>Phaeovulum</taxon>
    </lineage>
</organism>
<gene>
    <name evidence="3" type="ORF">C5F46_09440</name>
</gene>
<evidence type="ECO:0000256" key="2">
    <source>
        <dbReference type="SAM" id="Phobius"/>
    </source>
</evidence>
<evidence type="ECO:0000313" key="4">
    <source>
        <dbReference type="Proteomes" id="UP000241899"/>
    </source>
</evidence>
<feature type="compositionally biased region" description="Low complexity" evidence="1">
    <location>
        <begin position="127"/>
        <end position="136"/>
    </location>
</feature>
<dbReference type="AlphaFoldDB" id="A0A2T4JHS9"/>
<keyword evidence="2" id="KW-0472">Membrane</keyword>
<dbReference type="OrthoDB" id="9806878at2"/>
<dbReference type="EMBL" id="PZKF01000018">
    <property type="protein sequence ID" value="PTE17462.1"/>
    <property type="molecule type" value="Genomic_DNA"/>
</dbReference>
<name>A0A2T4JHS9_9RHOB</name>
<evidence type="ECO:0008006" key="5">
    <source>
        <dbReference type="Google" id="ProtNLM"/>
    </source>
</evidence>